<keyword evidence="1" id="KW-1133">Transmembrane helix</keyword>
<gene>
    <name evidence="3" type="ORF">BLA29_006782</name>
</gene>
<evidence type="ECO:0000256" key="1">
    <source>
        <dbReference type="SAM" id="Phobius"/>
    </source>
</evidence>
<protein>
    <submittedName>
        <fullName evidence="3">Mechanosensory protein 2-like protein</fullName>
    </submittedName>
</protein>
<dbReference type="Proteomes" id="UP000194236">
    <property type="component" value="Unassembled WGS sequence"/>
</dbReference>
<keyword evidence="4" id="KW-1185">Reference proteome</keyword>
<evidence type="ECO:0000259" key="2">
    <source>
        <dbReference type="Pfam" id="PF01145"/>
    </source>
</evidence>
<feature type="transmembrane region" description="Helical" evidence="1">
    <location>
        <begin position="31"/>
        <end position="57"/>
    </location>
</feature>
<keyword evidence="1" id="KW-0812">Transmembrane</keyword>
<dbReference type="InterPro" id="IPR043202">
    <property type="entry name" value="Band-7_stomatin-like"/>
</dbReference>
<evidence type="ECO:0000313" key="4">
    <source>
        <dbReference type="Proteomes" id="UP000194236"/>
    </source>
</evidence>
<comment type="caution">
    <text evidence="3">The sequence shown here is derived from an EMBL/GenBank/DDBJ whole genome shotgun (WGS) entry which is preliminary data.</text>
</comment>
<dbReference type="AlphaFoldDB" id="A0A1Y3ALK1"/>
<dbReference type="PANTHER" id="PTHR10264">
    <property type="entry name" value="BAND 7 PROTEIN-RELATED"/>
    <property type="match status" value="1"/>
</dbReference>
<dbReference type="EMBL" id="MUJZ01071123">
    <property type="protein sequence ID" value="OTF69319.1"/>
    <property type="molecule type" value="Genomic_DNA"/>
</dbReference>
<organism evidence="3 4">
    <name type="scientific">Euroglyphus maynei</name>
    <name type="common">Mayne's house dust mite</name>
    <dbReference type="NCBI Taxonomy" id="6958"/>
    <lineage>
        <taxon>Eukaryota</taxon>
        <taxon>Metazoa</taxon>
        <taxon>Ecdysozoa</taxon>
        <taxon>Arthropoda</taxon>
        <taxon>Chelicerata</taxon>
        <taxon>Arachnida</taxon>
        <taxon>Acari</taxon>
        <taxon>Acariformes</taxon>
        <taxon>Sarcoptiformes</taxon>
        <taxon>Astigmata</taxon>
        <taxon>Psoroptidia</taxon>
        <taxon>Analgoidea</taxon>
        <taxon>Pyroglyphidae</taxon>
        <taxon>Pyroglyphinae</taxon>
        <taxon>Euroglyphus</taxon>
    </lineage>
</organism>
<dbReference type="PANTHER" id="PTHR10264:SF19">
    <property type="entry name" value="AT06885P-RELATED"/>
    <property type="match status" value="1"/>
</dbReference>
<dbReference type="GO" id="GO:0005886">
    <property type="term" value="C:plasma membrane"/>
    <property type="evidence" value="ECO:0007669"/>
    <property type="project" value="InterPro"/>
</dbReference>
<sequence length="109" mass="12057">MSTDTDKSSLTAVRMSCDEQANVNESSGFCAFALTIISIILIVCTLPFSLFLCIKVVQEYERAVIFRLGRLVRGGAKGPGIFFIIPCIDSYCKVDLRTVSFDVPPQEIR</sequence>
<dbReference type="Pfam" id="PF01145">
    <property type="entry name" value="Band_7"/>
    <property type="match status" value="1"/>
</dbReference>
<proteinExistence type="predicted"/>
<keyword evidence="1" id="KW-0472">Membrane</keyword>
<name>A0A1Y3ALK1_EURMA</name>
<dbReference type="InterPro" id="IPR001107">
    <property type="entry name" value="Band_7"/>
</dbReference>
<reference evidence="3 4" key="1">
    <citation type="submission" date="2017-03" db="EMBL/GenBank/DDBJ databases">
        <title>Genome Survey of Euroglyphus maynei.</title>
        <authorList>
            <person name="Arlian L.G."/>
            <person name="Morgan M.S."/>
            <person name="Rider S.D."/>
        </authorList>
    </citation>
    <scope>NUCLEOTIDE SEQUENCE [LARGE SCALE GENOMIC DNA]</scope>
    <source>
        <strain evidence="3">Arlian Lab</strain>
        <tissue evidence="3">Whole body</tissue>
    </source>
</reference>
<evidence type="ECO:0000313" key="3">
    <source>
        <dbReference type="EMBL" id="OTF69319.1"/>
    </source>
</evidence>
<accession>A0A1Y3ALK1</accession>
<dbReference type="OrthoDB" id="6538038at2759"/>
<feature type="domain" description="Band 7" evidence="2">
    <location>
        <begin position="55"/>
        <end position="108"/>
    </location>
</feature>